<evidence type="ECO:0000256" key="5">
    <source>
        <dbReference type="SAM" id="Phobius"/>
    </source>
</evidence>
<keyword evidence="4 5" id="KW-0472">Membrane</keyword>
<feature type="transmembrane region" description="Helical" evidence="5">
    <location>
        <begin position="224"/>
        <end position="243"/>
    </location>
</feature>
<evidence type="ECO:0000313" key="6">
    <source>
        <dbReference type="EMBL" id="AUI70851.1"/>
    </source>
</evidence>
<dbReference type="InterPro" id="IPR003339">
    <property type="entry name" value="ABC/ECF_trnsptr_transmembrane"/>
</dbReference>
<feature type="transmembrane region" description="Helical" evidence="5">
    <location>
        <begin position="100"/>
        <end position="121"/>
    </location>
</feature>
<accession>A0A2K9HE69</accession>
<dbReference type="Proteomes" id="UP000234653">
    <property type="component" value="Chromosome"/>
</dbReference>
<sequence length="293" mass="33946">MTIINQLVFNFQKRTNSLTAFIYLVNVVLIALLFNKPLISLSTLFALLIMSFLVKRENILKYLRFSIVIFIVTFLFNLVLNQRGTHLLWELSFLRITQESLLNGVTFGLSFVNLLWAFYLYDALVRVKTVFELLSSVFQSIAIIFILTIQFIPRIVQLYTETKILRLFRVSQKQSGVKYTINLTENVLNKAIANFMNVSDTLILRGFHNRKKKLGKVEFQKLDGIILGILFIAIIFNLVLTTIQFPQKEIILMVTNFCLIILPILVGGMDYLWWKFYGSKTTASNIITAKNYR</sequence>
<dbReference type="RefSeq" id="WP_057739169.1">
    <property type="nucleotide sequence ID" value="NZ_AZDQ01000043.1"/>
</dbReference>
<evidence type="ECO:0000256" key="1">
    <source>
        <dbReference type="ARBA" id="ARBA00004141"/>
    </source>
</evidence>
<keyword evidence="2 5" id="KW-0812">Transmembrane</keyword>
<proteinExistence type="predicted"/>
<feature type="transmembrane region" description="Helical" evidence="5">
    <location>
        <begin position="133"/>
        <end position="152"/>
    </location>
</feature>
<dbReference type="KEGG" id="lali:LA20249_00930"/>
<evidence type="ECO:0000313" key="7">
    <source>
        <dbReference type="Proteomes" id="UP000234653"/>
    </source>
</evidence>
<evidence type="ECO:0000256" key="3">
    <source>
        <dbReference type="ARBA" id="ARBA00022989"/>
    </source>
</evidence>
<dbReference type="GO" id="GO:0005886">
    <property type="term" value="C:plasma membrane"/>
    <property type="evidence" value="ECO:0007669"/>
    <property type="project" value="UniProtKB-ARBA"/>
</dbReference>
<evidence type="ECO:0000256" key="4">
    <source>
        <dbReference type="ARBA" id="ARBA00023136"/>
    </source>
</evidence>
<gene>
    <name evidence="6" type="ORF">LA20249_00930</name>
</gene>
<dbReference type="AlphaFoldDB" id="A0A2K9HE69"/>
<comment type="subcellular location">
    <subcellularLocation>
        <location evidence="1">Membrane</location>
        <topology evidence="1">Multi-pass membrane protein</topology>
    </subcellularLocation>
</comment>
<organism evidence="6 7">
    <name type="scientific">Companilactobacillus alimentarius DSM 20249</name>
    <dbReference type="NCBI Taxonomy" id="1423720"/>
    <lineage>
        <taxon>Bacteria</taxon>
        <taxon>Bacillati</taxon>
        <taxon>Bacillota</taxon>
        <taxon>Bacilli</taxon>
        <taxon>Lactobacillales</taxon>
        <taxon>Lactobacillaceae</taxon>
        <taxon>Companilactobacillus</taxon>
    </lineage>
</organism>
<keyword evidence="7" id="KW-1185">Reference proteome</keyword>
<evidence type="ECO:0000256" key="2">
    <source>
        <dbReference type="ARBA" id="ARBA00022692"/>
    </source>
</evidence>
<feature type="transmembrane region" description="Helical" evidence="5">
    <location>
        <begin position="20"/>
        <end position="50"/>
    </location>
</feature>
<name>A0A2K9HE69_9LACO</name>
<feature type="transmembrane region" description="Helical" evidence="5">
    <location>
        <begin position="62"/>
        <end position="80"/>
    </location>
</feature>
<keyword evidence="3 5" id="KW-1133">Transmembrane helix</keyword>
<protein>
    <submittedName>
        <fullName evidence="6">Uncharacterized protein</fullName>
    </submittedName>
</protein>
<dbReference type="CDD" id="cd16914">
    <property type="entry name" value="EcfT"/>
    <property type="match status" value="1"/>
</dbReference>
<feature type="transmembrane region" description="Helical" evidence="5">
    <location>
        <begin position="250"/>
        <end position="274"/>
    </location>
</feature>
<reference evidence="6 7" key="1">
    <citation type="submission" date="2016-12" db="EMBL/GenBank/DDBJ databases">
        <title>The whole genome sequencing and assembly of Lactobacillus alimentarius DSM 20249T strain.</title>
        <authorList>
            <person name="Lee Y.-J."/>
            <person name="Yi H."/>
            <person name="Bahn Y.-S."/>
            <person name="Kim J.F."/>
            <person name="Lee D.-W."/>
        </authorList>
    </citation>
    <scope>NUCLEOTIDE SEQUENCE [LARGE SCALE GENOMIC DNA]</scope>
    <source>
        <strain evidence="6 7">DSM 20249</strain>
    </source>
</reference>
<dbReference type="STRING" id="1423720.FC67_GL001457"/>
<dbReference type="EMBL" id="CP018867">
    <property type="protein sequence ID" value="AUI70851.1"/>
    <property type="molecule type" value="Genomic_DNA"/>
</dbReference>
<dbReference type="OrthoDB" id="2272215at2"/>